<accession>A0A1I4RBH3</accession>
<gene>
    <name evidence="5" type="primary">zapD</name>
    <name evidence="7" type="ORF">SAMN05421721_10770</name>
</gene>
<dbReference type="NCBIfam" id="NF003656">
    <property type="entry name" value="PRK05287.1-4"/>
    <property type="match status" value="1"/>
</dbReference>
<dbReference type="GO" id="GO:0005737">
    <property type="term" value="C:cytoplasm"/>
    <property type="evidence" value="ECO:0007669"/>
    <property type="project" value="UniProtKB-SubCell"/>
</dbReference>
<dbReference type="InterPro" id="IPR036268">
    <property type="entry name" value="ZapD_sf"/>
</dbReference>
<keyword evidence="3 5" id="KW-0717">Septation</keyword>
<dbReference type="PANTHER" id="PTHR39455:SF1">
    <property type="entry name" value="CELL DIVISION PROTEIN ZAPD"/>
    <property type="match status" value="1"/>
</dbReference>
<dbReference type="GO" id="GO:0032153">
    <property type="term" value="C:cell division site"/>
    <property type="evidence" value="ECO:0007669"/>
    <property type="project" value="TreeGrafter"/>
</dbReference>
<name>A0A1I4RBH3_ECTMO</name>
<dbReference type="STRING" id="195064.SAMN05421721_10770"/>
<evidence type="ECO:0000256" key="6">
    <source>
        <dbReference type="SAM" id="MobiDB-lite"/>
    </source>
</evidence>
<keyword evidence="8" id="KW-1185">Reference proteome</keyword>
<keyword evidence="1 5" id="KW-0963">Cytoplasm</keyword>
<dbReference type="PANTHER" id="PTHR39455">
    <property type="entry name" value="CELL DIVISION PROTEIN ZAPD"/>
    <property type="match status" value="1"/>
</dbReference>
<dbReference type="Pfam" id="PF07072">
    <property type="entry name" value="ZapD"/>
    <property type="match status" value="1"/>
</dbReference>
<dbReference type="InterPro" id="IPR027462">
    <property type="entry name" value="ZapD_C"/>
</dbReference>
<dbReference type="Proteomes" id="UP000199556">
    <property type="component" value="Unassembled WGS sequence"/>
</dbReference>
<sequence>MFVNFGRRTENRDHAPQPPPAGPAVKGSVIYEQPLHERMRLFMRLEVLMQRFRHSLQQDSGPDTHHCLLTLIELINLTHRVDLKRELMKELERQVAHFSRLGEDPGVDPRRLQSVMKQQRRLIESIHTLSGQLDQAVKGSDFFNSIRQRAAIPGGTCDFDLPAYHFWLMRPAAERRRQLEEWAAPFSVVQEAVALILKLVRESGNPKELTAPQGFHEQTLDPGQPWQMIRIALPQNAPCYPEISAGRQRFNVRFLEPGDLRNRAPQCNRDVEFVLTCCAL</sequence>
<dbReference type="HAMAP" id="MF_01092">
    <property type="entry name" value="ZapD"/>
    <property type="match status" value="1"/>
</dbReference>
<comment type="subunit">
    <text evidence="5">Interacts with FtsZ.</text>
</comment>
<dbReference type="SUPFAM" id="SSF160950">
    <property type="entry name" value="YacF-like"/>
    <property type="match status" value="1"/>
</dbReference>
<evidence type="ECO:0000256" key="3">
    <source>
        <dbReference type="ARBA" id="ARBA00023210"/>
    </source>
</evidence>
<comment type="similarity">
    <text evidence="5">Belongs to the ZapD family.</text>
</comment>
<dbReference type="RefSeq" id="WP_177217613.1">
    <property type="nucleotide sequence ID" value="NZ_FOUO01000007.1"/>
</dbReference>
<dbReference type="InterPro" id="IPR009777">
    <property type="entry name" value="ZapD"/>
</dbReference>
<evidence type="ECO:0000313" key="8">
    <source>
        <dbReference type="Proteomes" id="UP000199556"/>
    </source>
</evidence>
<keyword evidence="4 5" id="KW-0131">Cell cycle</keyword>
<evidence type="ECO:0000256" key="2">
    <source>
        <dbReference type="ARBA" id="ARBA00022618"/>
    </source>
</evidence>
<evidence type="ECO:0000256" key="4">
    <source>
        <dbReference type="ARBA" id="ARBA00023306"/>
    </source>
</evidence>
<organism evidence="7 8">
    <name type="scientific">Ectothiorhodospira mobilis</name>
    <dbReference type="NCBI Taxonomy" id="195064"/>
    <lineage>
        <taxon>Bacteria</taxon>
        <taxon>Pseudomonadati</taxon>
        <taxon>Pseudomonadota</taxon>
        <taxon>Gammaproteobacteria</taxon>
        <taxon>Chromatiales</taxon>
        <taxon>Ectothiorhodospiraceae</taxon>
        <taxon>Ectothiorhodospira</taxon>
    </lineage>
</organism>
<dbReference type="Gene3D" id="2.60.440.10">
    <property type="entry name" value="YacF-like domains"/>
    <property type="match status" value="1"/>
</dbReference>
<keyword evidence="2 5" id="KW-0132">Cell division</keyword>
<dbReference type="Gene3D" id="1.10.3900.10">
    <property type="entry name" value="YacF-like"/>
    <property type="match status" value="1"/>
</dbReference>
<comment type="function">
    <text evidence="5">Cell division factor that enhances FtsZ-ring assembly. Directly interacts with FtsZ and promotes bundling of FtsZ protofilaments, with a reduction in FtsZ GTPase activity.</text>
</comment>
<feature type="region of interest" description="Disordered" evidence="6">
    <location>
        <begin position="1"/>
        <end position="26"/>
    </location>
</feature>
<evidence type="ECO:0000256" key="1">
    <source>
        <dbReference type="ARBA" id="ARBA00022490"/>
    </source>
</evidence>
<proteinExistence type="inferred from homology"/>
<protein>
    <recommendedName>
        <fullName evidence="5">Cell division protein ZapD</fullName>
    </recommendedName>
    <alternativeName>
        <fullName evidence="5">Z ring-associated protein D</fullName>
    </alternativeName>
</protein>
<dbReference type="AlphaFoldDB" id="A0A1I4RBH3"/>
<dbReference type="GO" id="GO:0000917">
    <property type="term" value="P:division septum assembly"/>
    <property type="evidence" value="ECO:0007669"/>
    <property type="project" value="UniProtKB-KW"/>
</dbReference>
<reference evidence="7 8" key="1">
    <citation type="submission" date="2016-10" db="EMBL/GenBank/DDBJ databases">
        <authorList>
            <person name="de Groot N.N."/>
        </authorList>
    </citation>
    <scope>NUCLEOTIDE SEQUENCE [LARGE SCALE GENOMIC DNA]</scope>
    <source>
        <strain evidence="7 8">DSM 4180</strain>
    </source>
</reference>
<evidence type="ECO:0000256" key="5">
    <source>
        <dbReference type="HAMAP-Rule" id="MF_01092"/>
    </source>
</evidence>
<dbReference type="GO" id="GO:0043093">
    <property type="term" value="P:FtsZ-dependent cytokinesis"/>
    <property type="evidence" value="ECO:0007669"/>
    <property type="project" value="UniProtKB-UniRule"/>
</dbReference>
<comment type="subcellular location">
    <subcellularLocation>
        <location evidence="5">Cytoplasm</location>
    </subcellularLocation>
    <text evidence="5">Localizes to mid-cell in an FtsZ-dependent manner.</text>
</comment>
<evidence type="ECO:0000313" key="7">
    <source>
        <dbReference type="EMBL" id="SFM49577.1"/>
    </source>
</evidence>
<dbReference type="EMBL" id="FOUO01000007">
    <property type="protein sequence ID" value="SFM49577.1"/>
    <property type="molecule type" value="Genomic_DNA"/>
</dbReference>